<protein>
    <submittedName>
        <fullName evidence="1">Uncharacterized protein</fullName>
    </submittedName>
</protein>
<proteinExistence type="predicted"/>
<dbReference type="EMBL" id="LAZR01034291">
    <property type="protein sequence ID" value="KKL45704.1"/>
    <property type="molecule type" value="Genomic_DNA"/>
</dbReference>
<sequence length="168" mass="18898">MTKQEENIKYTYPGCGEVFESSPSFLESIKDVHELHCRQNNKLNWRREELREGMKEILGDDLINFGITHENPPPHKDCSEECGVSLDDQIAAANPVCSPVRSGGKKHRRCMDCWNEYIDGLVKRIQEKEDSQGVVIKKQLLAGVTVAIDDFAIRCANEGIVAVEPLKG</sequence>
<comment type="caution">
    <text evidence="1">The sequence shown here is derived from an EMBL/GenBank/DDBJ whole genome shotgun (WGS) entry which is preliminary data.</text>
</comment>
<accession>A0A0F9C957</accession>
<reference evidence="1" key="1">
    <citation type="journal article" date="2015" name="Nature">
        <title>Complex archaea that bridge the gap between prokaryotes and eukaryotes.</title>
        <authorList>
            <person name="Spang A."/>
            <person name="Saw J.H."/>
            <person name="Jorgensen S.L."/>
            <person name="Zaremba-Niedzwiedzka K."/>
            <person name="Martijn J."/>
            <person name="Lind A.E."/>
            <person name="van Eijk R."/>
            <person name="Schleper C."/>
            <person name="Guy L."/>
            <person name="Ettema T.J."/>
        </authorList>
    </citation>
    <scope>NUCLEOTIDE SEQUENCE</scope>
</reference>
<evidence type="ECO:0000313" key="1">
    <source>
        <dbReference type="EMBL" id="KKL45704.1"/>
    </source>
</evidence>
<dbReference type="AlphaFoldDB" id="A0A0F9C957"/>
<name>A0A0F9C957_9ZZZZ</name>
<organism evidence="1">
    <name type="scientific">marine sediment metagenome</name>
    <dbReference type="NCBI Taxonomy" id="412755"/>
    <lineage>
        <taxon>unclassified sequences</taxon>
        <taxon>metagenomes</taxon>
        <taxon>ecological metagenomes</taxon>
    </lineage>
</organism>
<gene>
    <name evidence="1" type="ORF">LCGC14_2352930</name>
</gene>